<dbReference type="PANTHER" id="PTHR15708:SF8">
    <property type="entry name" value="PROTEIN MTSS 2"/>
    <property type="match status" value="1"/>
</dbReference>
<evidence type="ECO:0000256" key="3">
    <source>
        <dbReference type="ARBA" id="ARBA00022553"/>
    </source>
</evidence>
<dbReference type="InterPro" id="IPR003124">
    <property type="entry name" value="WH2_dom"/>
</dbReference>
<evidence type="ECO:0000256" key="6">
    <source>
        <dbReference type="ARBA" id="ARBA00061293"/>
    </source>
</evidence>
<dbReference type="GeneID" id="115009519"/>
<keyword evidence="5" id="KW-0009">Actin-binding</keyword>
<dbReference type="SUPFAM" id="SSF103657">
    <property type="entry name" value="BAR/IMD domain-like"/>
    <property type="match status" value="1"/>
</dbReference>
<dbReference type="Proteomes" id="UP000504630">
    <property type="component" value="Chromosome 6"/>
</dbReference>
<dbReference type="RefSeq" id="XP_029289402.1">
    <property type="nucleotide sequence ID" value="XM_029433542.1"/>
</dbReference>
<dbReference type="GO" id="GO:0005543">
    <property type="term" value="F:phospholipid binding"/>
    <property type="evidence" value="ECO:0007669"/>
    <property type="project" value="TreeGrafter"/>
</dbReference>
<sequence length="781" mass="84314">MESVEKECGALGGLFQAIVNDMKSSYPVWEDFSAKATKLHSQLRTTILAAVAFLDAFQKVADMATNSRGATRDVGSALTRMCMRHRSIEAKLRHFTNALMEGLVTPLQDRIEEWKKTANQLDKDHAKEYKRSRQEIKRKSLDTIKLQKKARKGRGNLRPQLDSAMQDVSDMYLLMEETEKQAVRRALLEERGRYCTFINLLQPVVNVEIAMLGEITHLQPIVDDLTMLTEDPHKLPPSSEQVIRDLKGSDYSWPYQTPPSSPSSTGSRKSSMCSILQMPSAGAHRLSSVSSHDSGFVSQDANTHSKPPSPMPSDITSQKSTSSASSEASETCQSVSECNSPTAFGSCSSFGTFRPAFSHTGTIRPMSVILPASPTFNHSPGSNTPSPTSKIPSWKDWAKSCEPSLASTLQRRRESMDKMRELEAPPSPLGYSGMQPDDPHRGRIGPGTIAAKHGELLSPAASTLAMVLTRGLSMEQQKSSRDSLQYSSGYSTQTNTPSCSEDTIPSQGSDYECYSLNGDADSEGRADFDKSSTIPRHSNIAQSYRRMIQTKRPASTAGLPAGKTLQGTPNGAGSSSGAITSGTATIRRTPSSKTGVRRTPSTSGPIPIRPPIVPVKTPTVPDSPGYASPSQHRAGSEEFLYGDDPTASDYMRASPKRMSLPDTAWGCGGGGRGGGGGGADRTVYAQQALSMAAQSADEDPLLAANRHSLVEKIGELAASAHALGEGHFSFHSPLPGDPAQCATQEPSSTTQEDKDMLVSIRRGVRLRKAVTDDRSAPRFLR</sequence>
<dbReference type="CDD" id="cd07643">
    <property type="entry name" value="I-BAR_IMD_MIM"/>
    <property type="match status" value="1"/>
</dbReference>
<evidence type="ECO:0000313" key="9">
    <source>
        <dbReference type="Proteomes" id="UP000504630"/>
    </source>
</evidence>
<dbReference type="PROSITE" id="PS51338">
    <property type="entry name" value="IMD"/>
    <property type="match status" value="1"/>
</dbReference>
<feature type="compositionally biased region" description="Polar residues" evidence="7">
    <location>
        <begin position="476"/>
        <end position="509"/>
    </location>
</feature>
<dbReference type="GO" id="GO:0003779">
    <property type="term" value="F:actin binding"/>
    <property type="evidence" value="ECO:0007669"/>
    <property type="project" value="UniProtKB-KW"/>
</dbReference>
<dbReference type="CTD" id="560413"/>
<reference evidence="10" key="1">
    <citation type="submission" date="2025-08" db="UniProtKB">
        <authorList>
            <consortium name="RefSeq"/>
        </authorList>
    </citation>
    <scope>IDENTIFICATION</scope>
</reference>
<dbReference type="GO" id="GO:0009898">
    <property type="term" value="C:cytoplasmic side of plasma membrane"/>
    <property type="evidence" value="ECO:0007669"/>
    <property type="project" value="TreeGrafter"/>
</dbReference>
<feature type="region of interest" description="Disordered" evidence="7">
    <location>
        <begin position="249"/>
        <end position="272"/>
    </location>
</feature>
<comment type="subcellular location">
    <subcellularLocation>
        <location evidence="1">Cytoplasm</location>
    </subcellularLocation>
</comment>
<gene>
    <name evidence="10" type="primary">mtss1la</name>
</gene>
<dbReference type="Pfam" id="PF08397">
    <property type="entry name" value="IMD"/>
    <property type="match status" value="1"/>
</dbReference>
<accession>A0A6J2PWE8</accession>
<evidence type="ECO:0000256" key="5">
    <source>
        <dbReference type="ARBA" id="ARBA00023203"/>
    </source>
</evidence>
<organism evidence="9 10">
    <name type="scientific">Cottoperca gobio</name>
    <name type="common">Frogmouth</name>
    <name type="synonym">Aphritis gobio</name>
    <dbReference type="NCBI Taxonomy" id="56716"/>
    <lineage>
        <taxon>Eukaryota</taxon>
        <taxon>Metazoa</taxon>
        <taxon>Chordata</taxon>
        <taxon>Craniata</taxon>
        <taxon>Vertebrata</taxon>
        <taxon>Euteleostomi</taxon>
        <taxon>Actinopterygii</taxon>
        <taxon>Neopterygii</taxon>
        <taxon>Teleostei</taxon>
        <taxon>Neoteleostei</taxon>
        <taxon>Acanthomorphata</taxon>
        <taxon>Eupercaria</taxon>
        <taxon>Perciformes</taxon>
        <taxon>Notothenioidei</taxon>
        <taxon>Bovichtidae</taxon>
        <taxon>Cottoperca</taxon>
    </lineage>
</organism>
<feature type="domain" description="IMD" evidence="8">
    <location>
        <begin position="1"/>
        <end position="249"/>
    </location>
</feature>
<dbReference type="InterPro" id="IPR027267">
    <property type="entry name" value="AH/BAR_dom_sf"/>
</dbReference>
<feature type="compositionally biased region" description="Polar residues" evidence="7">
    <location>
        <begin position="531"/>
        <end position="542"/>
    </location>
</feature>
<protein>
    <submittedName>
        <fullName evidence="10">MTSS I-BAR domain containing 2a isoform X2</fullName>
    </submittedName>
</protein>
<feature type="region of interest" description="Disordered" evidence="7">
    <location>
        <begin position="284"/>
        <end position="328"/>
    </location>
</feature>
<feature type="compositionally biased region" description="Low complexity" evidence="7">
    <location>
        <begin position="287"/>
        <end position="298"/>
    </location>
</feature>
<proteinExistence type="inferred from homology"/>
<dbReference type="InterPro" id="IPR030127">
    <property type="entry name" value="MTSS1/MTSS2"/>
</dbReference>
<keyword evidence="4" id="KW-0175">Coiled coil</keyword>
<feature type="compositionally biased region" description="Polar residues" evidence="7">
    <location>
        <begin position="741"/>
        <end position="750"/>
    </location>
</feature>
<dbReference type="GO" id="GO:0007009">
    <property type="term" value="P:plasma membrane organization"/>
    <property type="evidence" value="ECO:0007669"/>
    <property type="project" value="InterPro"/>
</dbReference>
<dbReference type="GO" id="GO:0005737">
    <property type="term" value="C:cytoplasm"/>
    <property type="evidence" value="ECO:0007669"/>
    <property type="project" value="UniProtKB-SubCell"/>
</dbReference>
<dbReference type="Gene3D" id="1.20.1270.60">
    <property type="entry name" value="Arfaptin homology (AH) domain/BAR domain"/>
    <property type="match status" value="1"/>
</dbReference>
<dbReference type="AlphaFoldDB" id="A0A6J2PWE8"/>
<keyword evidence="3" id="KW-0597">Phosphoprotein</keyword>
<evidence type="ECO:0000313" key="10">
    <source>
        <dbReference type="RefSeq" id="XP_029289402.1"/>
    </source>
</evidence>
<dbReference type="InterPro" id="IPR013606">
    <property type="entry name" value="I-BAR_dom"/>
</dbReference>
<evidence type="ECO:0000256" key="2">
    <source>
        <dbReference type="ARBA" id="ARBA00022490"/>
    </source>
</evidence>
<feature type="region of interest" description="Disordered" evidence="7">
    <location>
        <begin position="730"/>
        <end position="755"/>
    </location>
</feature>
<keyword evidence="9" id="KW-1185">Reference proteome</keyword>
<feature type="compositionally biased region" description="Polar residues" evidence="7">
    <location>
        <begin position="588"/>
        <end position="604"/>
    </location>
</feature>
<dbReference type="GO" id="GO:0030031">
    <property type="term" value="P:cell projection assembly"/>
    <property type="evidence" value="ECO:0007669"/>
    <property type="project" value="TreeGrafter"/>
</dbReference>
<evidence type="ECO:0000256" key="4">
    <source>
        <dbReference type="ARBA" id="ARBA00023054"/>
    </source>
</evidence>
<feature type="region of interest" description="Disordered" evidence="7">
    <location>
        <begin position="476"/>
        <end position="643"/>
    </location>
</feature>
<comment type="similarity">
    <text evidence="6">Belongs to the MTSS family.</text>
</comment>
<evidence type="ECO:0000256" key="7">
    <source>
        <dbReference type="SAM" id="MobiDB-lite"/>
    </source>
</evidence>
<feature type="compositionally biased region" description="Low complexity" evidence="7">
    <location>
        <begin position="571"/>
        <end position="586"/>
    </location>
</feature>
<dbReference type="FunFam" id="1.20.1270.60:FF:000010">
    <property type="entry name" value="Metastasis suppressor 1, isoform CRA_e"/>
    <property type="match status" value="1"/>
</dbReference>
<feature type="compositionally biased region" description="Low complexity" evidence="7">
    <location>
        <begin position="262"/>
        <end position="271"/>
    </location>
</feature>
<evidence type="ECO:0000256" key="1">
    <source>
        <dbReference type="ARBA" id="ARBA00004496"/>
    </source>
</evidence>
<dbReference type="GO" id="GO:0015629">
    <property type="term" value="C:actin cytoskeleton"/>
    <property type="evidence" value="ECO:0007669"/>
    <property type="project" value="TreeGrafter"/>
</dbReference>
<feature type="compositionally biased region" description="Low complexity" evidence="7">
    <location>
        <begin position="317"/>
        <end position="328"/>
    </location>
</feature>
<evidence type="ECO:0000259" key="8">
    <source>
        <dbReference type="PROSITE" id="PS51338"/>
    </source>
</evidence>
<name>A0A6J2PWE8_COTGO</name>
<dbReference type="PANTHER" id="PTHR15708">
    <property type="entry name" value="ACTIN BUNDLING/MISSING IN METASTASIS-RELATED"/>
    <property type="match status" value="1"/>
</dbReference>
<dbReference type="Pfam" id="PF02205">
    <property type="entry name" value="WH2"/>
    <property type="match status" value="1"/>
</dbReference>
<keyword evidence="2" id="KW-0963">Cytoplasm</keyword>